<protein>
    <submittedName>
        <fullName evidence="3">Uncharacterized protein</fullName>
    </submittedName>
</protein>
<keyword evidence="2" id="KW-1133">Transmembrane helix</keyword>
<dbReference type="OrthoDB" id="4480828at2759"/>
<feature type="region of interest" description="Disordered" evidence="1">
    <location>
        <begin position="59"/>
        <end position="86"/>
    </location>
</feature>
<sequence>MAAITEGSMPPGRRPMRSRSIAMLSIAGVIGGTWLMFRIMAPQRGTFVTTNEEVEAFRGGDSLQTDVGNKTARPPRKGYSVPRGST</sequence>
<evidence type="ECO:0000256" key="1">
    <source>
        <dbReference type="SAM" id="MobiDB-lite"/>
    </source>
</evidence>
<comment type="caution">
    <text evidence="3">The sequence shown here is derived from an EMBL/GenBank/DDBJ whole genome shotgun (WGS) entry which is preliminary data.</text>
</comment>
<reference evidence="3" key="1">
    <citation type="submission" date="2022-11" db="EMBL/GenBank/DDBJ databases">
        <authorList>
            <person name="Petersen C."/>
        </authorList>
    </citation>
    <scope>NUCLEOTIDE SEQUENCE</scope>
    <source>
        <strain evidence="3">IBT 21917</strain>
    </source>
</reference>
<keyword evidence="4" id="KW-1185">Reference proteome</keyword>
<dbReference type="AlphaFoldDB" id="A0A9W9ISU2"/>
<keyword evidence="2" id="KW-0812">Transmembrane</keyword>
<gene>
    <name evidence="3" type="ORF">N7492_001701</name>
</gene>
<evidence type="ECO:0000313" key="3">
    <source>
        <dbReference type="EMBL" id="KAJ5184085.1"/>
    </source>
</evidence>
<feature type="transmembrane region" description="Helical" evidence="2">
    <location>
        <begin position="21"/>
        <end position="41"/>
    </location>
</feature>
<organism evidence="3 4">
    <name type="scientific">Penicillium capsulatum</name>
    <dbReference type="NCBI Taxonomy" id="69766"/>
    <lineage>
        <taxon>Eukaryota</taxon>
        <taxon>Fungi</taxon>
        <taxon>Dikarya</taxon>
        <taxon>Ascomycota</taxon>
        <taxon>Pezizomycotina</taxon>
        <taxon>Eurotiomycetes</taxon>
        <taxon>Eurotiomycetidae</taxon>
        <taxon>Eurotiales</taxon>
        <taxon>Aspergillaceae</taxon>
        <taxon>Penicillium</taxon>
    </lineage>
</organism>
<reference evidence="3" key="2">
    <citation type="journal article" date="2023" name="IMA Fungus">
        <title>Comparative genomic study of the Penicillium genus elucidates a diverse pangenome and 15 lateral gene transfer events.</title>
        <authorList>
            <person name="Petersen C."/>
            <person name="Sorensen T."/>
            <person name="Nielsen M.R."/>
            <person name="Sondergaard T.E."/>
            <person name="Sorensen J.L."/>
            <person name="Fitzpatrick D.A."/>
            <person name="Frisvad J.C."/>
            <person name="Nielsen K.L."/>
        </authorList>
    </citation>
    <scope>NUCLEOTIDE SEQUENCE</scope>
    <source>
        <strain evidence="3">IBT 21917</strain>
    </source>
</reference>
<dbReference type="Proteomes" id="UP001146351">
    <property type="component" value="Unassembled WGS sequence"/>
</dbReference>
<keyword evidence="2" id="KW-0472">Membrane</keyword>
<accession>A0A9W9ISU2</accession>
<evidence type="ECO:0000256" key="2">
    <source>
        <dbReference type="SAM" id="Phobius"/>
    </source>
</evidence>
<name>A0A9W9ISU2_9EURO</name>
<dbReference type="EMBL" id="JAPQKO010000001">
    <property type="protein sequence ID" value="KAJ5184085.1"/>
    <property type="molecule type" value="Genomic_DNA"/>
</dbReference>
<evidence type="ECO:0000313" key="4">
    <source>
        <dbReference type="Proteomes" id="UP001146351"/>
    </source>
</evidence>
<proteinExistence type="predicted"/>